<evidence type="ECO:0000313" key="2">
    <source>
        <dbReference type="EMBL" id="PXX95729.1"/>
    </source>
</evidence>
<dbReference type="EMBL" id="QFLI01000014">
    <property type="protein sequence ID" value="PXX95729.1"/>
    <property type="molecule type" value="Genomic_DNA"/>
</dbReference>
<feature type="signal peptide" evidence="1">
    <location>
        <begin position="1"/>
        <end position="20"/>
    </location>
</feature>
<evidence type="ECO:0000256" key="1">
    <source>
        <dbReference type="SAM" id="SignalP"/>
    </source>
</evidence>
<protein>
    <submittedName>
        <fullName evidence="2">Uncharacterized protein</fullName>
    </submittedName>
</protein>
<dbReference type="AlphaFoldDB" id="A0A2V3ZS90"/>
<dbReference type="PROSITE" id="PS51257">
    <property type="entry name" value="PROKAR_LIPOPROTEIN"/>
    <property type="match status" value="1"/>
</dbReference>
<sequence>MKKIFFIGLVLAILSGISYSCDNDQNISKEEQDTEGTLLLKDKFGINSIDNELINPSDFIEFPDKTKSTEEEYVYVLNYEDGGKAYIIPREEEKYTIVLYDGENNLKAKKDFEIIYDEEGQVINYAIKEHDPTNVKFYRLEGESFADCVDRAWDDVMDTLWGKAGALVPGGAASILSACAVSCI</sequence>
<keyword evidence="1" id="KW-0732">Signal</keyword>
<accession>A0A2V3ZS90</accession>
<gene>
    <name evidence="2" type="ORF">DF185_21800</name>
</gene>
<name>A0A2V3ZS90_9BACT</name>
<organism evidence="2 3">
    <name type="scientific">Marinifilum breve</name>
    <dbReference type="NCBI Taxonomy" id="2184082"/>
    <lineage>
        <taxon>Bacteria</taxon>
        <taxon>Pseudomonadati</taxon>
        <taxon>Bacteroidota</taxon>
        <taxon>Bacteroidia</taxon>
        <taxon>Marinilabiliales</taxon>
        <taxon>Marinifilaceae</taxon>
    </lineage>
</organism>
<comment type="caution">
    <text evidence="2">The sequence shown here is derived from an EMBL/GenBank/DDBJ whole genome shotgun (WGS) entry which is preliminary data.</text>
</comment>
<dbReference type="OrthoDB" id="1255623at2"/>
<dbReference type="Proteomes" id="UP000248079">
    <property type="component" value="Unassembled WGS sequence"/>
</dbReference>
<reference evidence="2 3" key="1">
    <citation type="submission" date="2018-05" db="EMBL/GenBank/DDBJ databases">
        <title>Marinifilum breve JC075T sp. nov., a marine bacterium isolated from Yongle Blue Hole in the South China Sea.</title>
        <authorList>
            <person name="Fu T."/>
        </authorList>
    </citation>
    <scope>NUCLEOTIDE SEQUENCE [LARGE SCALE GENOMIC DNA]</scope>
    <source>
        <strain evidence="2 3">JC075</strain>
    </source>
</reference>
<keyword evidence="3" id="KW-1185">Reference proteome</keyword>
<proteinExistence type="predicted"/>
<feature type="chain" id="PRO_5016025891" evidence="1">
    <location>
        <begin position="21"/>
        <end position="184"/>
    </location>
</feature>
<dbReference type="RefSeq" id="WP_110363664.1">
    <property type="nucleotide sequence ID" value="NZ_QFLI01000014.1"/>
</dbReference>
<evidence type="ECO:0000313" key="3">
    <source>
        <dbReference type="Proteomes" id="UP000248079"/>
    </source>
</evidence>